<dbReference type="PANTHER" id="PTHR30505">
    <property type="entry name" value="FRUCTOSE-LIKE PERMEASE"/>
    <property type="match status" value="1"/>
</dbReference>
<evidence type="ECO:0000256" key="12">
    <source>
        <dbReference type="ARBA" id="ARBA00022989"/>
    </source>
</evidence>
<feature type="transmembrane region" description="Helical" evidence="15">
    <location>
        <begin position="338"/>
        <end position="355"/>
    </location>
</feature>
<keyword evidence="10 15" id="KW-0812">Transmembrane</keyword>
<dbReference type="InterPro" id="IPR006327">
    <property type="entry name" value="PTS_IIC_fruc"/>
</dbReference>
<dbReference type="PROSITE" id="PS51104">
    <property type="entry name" value="PTS_EIIC_TYPE_2"/>
    <property type="match status" value="1"/>
</dbReference>
<proteinExistence type="predicted"/>
<feature type="transmembrane region" description="Helical" evidence="15">
    <location>
        <begin position="375"/>
        <end position="394"/>
    </location>
</feature>
<reference evidence="18" key="1">
    <citation type="submission" date="2022-11" db="EMBL/GenBank/DDBJ databases">
        <title>Robbsia betulipollinis sp. nov., isolated from pollen of birch (Betula pendula).</title>
        <authorList>
            <person name="Shi H."/>
            <person name="Ambika Manirajan B."/>
            <person name="Ratering S."/>
            <person name="Geissler-Plaum R."/>
            <person name="Schnell S."/>
        </authorList>
    </citation>
    <scope>NUCLEOTIDE SEQUENCE</scope>
    <source>
        <strain evidence="18">Bb-Pol-6</strain>
    </source>
</reference>
<evidence type="ECO:0000259" key="16">
    <source>
        <dbReference type="PROSITE" id="PS51099"/>
    </source>
</evidence>
<comment type="subcellular location">
    <subcellularLocation>
        <location evidence="2">Cell inner membrane</location>
        <topology evidence="2">Multi-pass membrane protein</topology>
    </subcellularLocation>
</comment>
<feature type="transmembrane region" description="Helical" evidence="15">
    <location>
        <begin position="449"/>
        <end position="467"/>
    </location>
</feature>
<dbReference type="SUPFAM" id="SSF52794">
    <property type="entry name" value="PTS system IIB component-like"/>
    <property type="match status" value="2"/>
</dbReference>
<evidence type="ECO:0000256" key="5">
    <source>
        <dbReference type="ARBA" id="ARBA00022475"/>
    </source>
</evidence>
<dbReference type="Pfam" id="PF02302">
    <property type="entry name" value="PTS_IIB"/>
    <property type="match status" value="1"/>
</dbReference>
<keyword evidence="19" id="KW-1185">Reference proteome</keyword>
<evidence type="ECO:0000313" key="19">
    <source>
        <dbReference type="Proteomes" id="UP001082899"/>
    </source>
</evidence>
<dbReference type="Proteomes" id="UP001082899">
    <property type="component" value="Unassembled WGS sequence"/>
</dbReference>
<feature type="region of interest" description="Disordered" evidence="14">
    <location>
        <begin position="249"/>
        <end position="276"/>
    </location>
</feature>
<evidence type="ECO:0000256" key="11">
    <source>
        <dbReference type="ARBA" id="ARBA00022777"/>
    </source>
</evidence>
<evidence type="ECO:0000256" key="8">
    <source>
        <dbReference type="ARBA" id="ARBA00022679"/>
    </source>
</evidence>
<dbReference type="PANTHER" id="PTHR30505:SF0">
    <property type="entry name" value="FRUCTOSE-LIKE PTS SYSTEM EIIBC COMPONENT-RELATED"/>
    <property type="match status" value="1"/>
</dbReference>
<evidence type="ECO:0000256" key="3">
    <source>
        <dbReference type="ARBA" id="ARBA00012799"/>
    </source>
</evidence>
<dbReference type="NCBIfam" id="TIGR00829">
    <property type="entry name" value="FRU"/>
    <property type="match status" value="1"/>
</dbReference>
<evidence type="ECO:0000256" key="6">
    <source>
        <dbReference type="ARBA" id="ARBA00022553"/>
    </source>
</evidence>
<keyword evidence="5" id="KW-1003">Cell membrane</keyword>
<comment type="catalytic activity">
    <reaction evidence="1">
        <text>D-fructose(out) + N(pros)-phospho-L-histidyl-[protein] = D-fructose 1-phosphate(in) + L-histidyl-[protein]</text>
        <dbReference type="Rhea" id="RHEA:49252"/>
        <dbReference type="Rhea" id="RHEA-COMP:9745"/>
        <dbReference type="Rhea" id="RHEA-COMP:9746"/>
        <dbReference type="ChEBI" id="CHEBI:29979"/>
        <dbReference type="ChEBI" id="CHEBI:37721"/>
        <dbReference type="ChEBI" id="CHEBI:58674"/>
        <dbReference type="ChEBI" id="CHEBI:64837"/>
        <dbReference type="EC" id="2.7.1.202"/>
    </reaction>
</comment>
<dbReference type="InterPro" id="IPR050864">
    <property type="entry name" value="Bacterial_PTS_Sugar_Transport"/>
</dbReference>
<keyword evidence="9" id="KW-0598">Phosphotransferase system</keyword>
<dbReference type="CDD" id="cd05569">
    <property type="entry name" value="PTS_IIB_fructose"/>
    <property type="match status" value="1"/>
</dbReference>
<dbReference type="InterPro" id="IPR003501">
    <property type="entry name" value="PTS_EIIB_2/3"/>
</dbReference>
<gene>
    <name evidence="18" type="ORF">OVY01_18010</name>
</gene>
<dbReference type="EC" id="2.7.1.202" evidence="3"/>
<feature type="transmembrane region" description="Helical" evidence="15">
    <location>
        <begin position="406"/>
        <end position="429"/>
    </location>
</feature>
<keyword evidence="4" id="KW-0813">Transport</keyword>
<evidence type="ECO:0000256" key="10">
    <source>
        <dbReference type="ARBA" id="ARBA00022692"/>
    </source>
</evidence>
<dbReference type="EMBL" id="JAPMXC010000010">
    <property type="protein sequence ID" value="MCY0389051.1"/>
    <property type="molecule type" value="Genomic_DNA"/>
</dbReference>
<evidence type="ECO:0000256" key="13">
    <source>
        <dbReference type="ARBA" id="ARBA00023136"/>
    </source>
</evidence>
<dbReference type="Gene3D" id="3.40.50.2300">
    <property type="match status" value="2"/>
</dbReference>
<keyword evidence="6" id="KW-0597">Phosphoprotein</keyword>
<dbReference type="NCBIfam" id="TIGR01427">
    <property type="entry name" value="PTS_IIC_fructo"/>
    <property type="match status" value="1"/>
</dbReference>
<dbReference type="PROSITE" id="PS51099">
    <property type="entry name" value="PTS_EIIB_TYPE_2"/>
    <property type="match status" value="1"/>
</dbReference>
<feature type="transmembrane region" description="Helical" evidence="15">
    <location>
        <begin position="294"/>
        <end position="318"/>
    </location>
</feature>
<evidence type="ECO:0000256" key="2">
    <source>
        <dbReference type="ARBA" id="ARBA00004429"/>
    </source>
</evidence>
<keyword evidence="7" id="KW-0762">Sugar transport</keyword>
<keyword evidence="8" id="KW-0808">Transferase</keyword>
<evidence type="ECO:0000256" key="4">
    <source>
        <dbReference type="ARBA" id="ARBA00022448"/>
    </source>
</evidence>
<organism evidence="18 19">
    <name type="scientific">Robbsia betulipollinis</name>
    <dbReference type="NCBI Taxonomy" id="2981849"/>
    <lineage>
        <taxon>Bacteria</taxon>
        <taxon>Pseudomonadati</taxon>
        <taxon>Pseudomonadota</taxon>
        <taxon>Betaproteobacteria</taxon>
        <taxon>Burkholderiales</taxon>
        <taxon>Burkholderiaceae</taxon>
        <taxon>Robbsia</taxon>
    </lineage>
</organism>
<evidence type="ECO:0000256" key="1">
    <source>
        <dbReference type="ARBA" id="ARBA00001401"/>
    </source>
</evidence>
<keyword evidence="12 15" id="KW-1133">Transmembrane helix</keyword>
<feature type="transmembrane region" description="Helical" evidence="15">
    <location>
        <begin position="590"/>
        <end position="612"/>
    </location>
</feature>
<feature type="domain" description="PTS EIIB type-2" evidence="16">
    <location>
        <begin position="143"/>
        <end position="238"/>
    </location>
</feature>
<evidence type="ECO:0000256" key="9">
    <source>
        <dbReference type="ARBA" id="ARBA00022683"/>
    </source>
</evidence>
<comment type="caution">
    <text evidence="18">The sequence shown here is derived from an EMBL/GenBank/DDBJ whole genome shotgun (WGS) entry which is preliminary data.</text>
</comment>
<evidence type="ECO:0000256" key="14">
    <source>
        <dbReference type="SAM" id="MobiDB-lite"/>
    </source>
</evidence>
<name>A0ABT3ZR93_9BURK</name>
<accession>A0ABT3ZR93</accession>
<evidence type="ECO:0000256" key="7">
    <source>
        <dbReference type="ARBA" id="ARBA00022597"/>
    </source>
</evidence>
<feature type="domain" description="PTS EIIC type-2" evidence="17">
    <location>
        <begin position="284"/>
        <end position="622"/>
    </location>
</feature>
<evidence type="ECO:0000313" key="18">
    <source>
        <dbReference type="EMBL" id="MCY0389051.1"/>
    </source>
</evidence>
<dbReference type="InterPro" id="IPR013014">
    <property type="entry name" value="PTS_EIIC_2"/>
</dbReference>
<feature type="transmembrane region" description="Helical" evidence="15">
    <location>
        <begin position="550"/>
        <end position="570"/>
    </location>
</feature>
<dbReference type="InterPro" id="IPR013011">
    <property type="entry name" value="PTS_EIIB_2"/>
</dbReference>
<sequence length="633" mass="63338">MTHLAGIVLTSPSAATATTALVAAEALRRAATANGDTLVLEVRHGLGRHETLSAAQIAAAQGVFVAGDDDGDAAGVAGETRFAGRSIHRAPLEEAIRAPHAVLAAAAALGAGGITGVAASAGKTADTADMTHRAPAAAAALQIVAITSCPTGIAHTFMAAEGLVQGAKALGHEIHVETQGSVGAQNRLSEAQIARADLVVIAADTQVDKARFAGKRLYETGTKGAIGKGADLLRKAIVEARIDGAIAASGGGGAPQGASATATGDGGRGGTTSAAPRSRATADVYRHLMTGVSFMLPFIVAGGLLIALSFALGGIYAFDDAHKGTLAWSLFQIGAKSAFVLIVPVLSGYIAYSIADRPGIAPGMVGGMLASSLNAGFLGGIVSGFMAGYIALLISRKLPLPRNLQGLKPVLIIPLLSTLAVGLLMIYVVGTPVATALHALESWLKAMQTGSAVALGALLGAMMAFDMGGPVNKAAYAFSTGLLASSVYTPMAAVMAAGMTPPLGIALACWLFRSRFTLEEREAGNAAGVLGLAFISEGAIPFVARDPLRIIPACMIGSAIAGAISMGAGVELKVPHGGIFVLPIPNAVTHVGMYVVAIVAGTLATALAVGVVKRRQPIVAADAGTTTAATPLA</sequence>
<dbReference type="InterPro" id="IPR036095">
    <property type="entry name" value="PTS_EIIB-like_sf"/>
</dbReference>
<feature type="transmembrane region" description="Helical" evidence="15">
    <location>
        <begin position="487"/>
        <end position="513"/>
    </location>
</feature>
<dbReference type="RefSeq" id="WP_267848951.1">
    <property type="nucleotide sequence ID" value="NZ_JAPMXC010000010.1"/>
</dbReference>
<keyword evidence="11" id="KW-0418">Kinase</keyword>
<evidence type="ECO:0000259" key="17">
    <source>
        <dbReference type="PROSITE" id="PS51104"/>
    </source>
</evidence>
<evidence type="ECO:0000256" key="15">
    <source>
        <dbReference type="SAM" id="Phobius"/>
    </source>
</evidence>
<protein>
    <recommendedName>
        <fullName evidence="3">protein-N(pi)-phosphohistidine--D-fructose phosphotransferase</fullName>
        <ecNumber evidence="3">2.7.1.202</ecNumber>
    </recommendedName>
</protein>
<dbReference type="InterPro" id="IPR003353">
    <property type="entry name" value="PTS_IIB_fruc"/>
</dbReference>
<keyword evidence="13 15" id="KW-0472">Membrane</keyword>